<evidence type="ECO:0000256" key="2">
    <source>
        <dbReference type="ARBA" id="ARBA00023015"/>
    </source>
</evidence>
<evidence type="ECO:0000256" key="5">
    <source>
        <dbReference type="ARBA" id="ARBA00023242"/>
    </source>
</evidence>
<evidence type="ECO:0000256" key="6">
    <source>
        <dbReference type="SAM" id="MobiDB-lite"/>
    </source>
</evidence>
<accession>A0A2G2ZP62</accession>
<reference evidence="7 8" key="2">
    <citation type="journal article" date="2017" name="Genome Biol.">
        <title>New reference genome sequences of hot pepper reveal the massive evolution of plant disease-resistance genes by retroduplication.</title>
        <authorList>
            <person name="Kim S."/>
            <person name="Park J."/>
            <person name="Yeom S.I."/>
            <person name="Kim Y.M."/>
            <person name="Seo E."/>
            <person name="Kim K.T."/>
            <person name="Kim M.S."/>
            <person name="Lee J.M."/>
            <person name="Cheong K."/>
            <person name="Shin H.S."/>
            <person name="Kim S.B."/>
            <person name="Han K."/>
            <person name="Lee J."/>
            <person name="Park M."/>
            <person name="Lee H.A."/>
            <person name="Lee H.Y."/>
            <person name="Lee Y."/>
            <person name="Oh S."/>
            <person name="Lee J.H."/>
            <person name="Choi E."/>
            <person name="Choi E."/>
            <person name="Lee S.E."/>
            <person name="Jeon J."/>
            <person name="Kim H."/>
            <person name="Choi G."/>
            <person name="Song H."/>
            <person name="Lee J."/>
            <person name="Lee S.C."/>
            <person name="Kwon J.K."/>
            <person name="Lee H.Y."/>
            <person name="Koo N."/>
            <person name="Hong Y."/>
            <person name="Kim R.W."/>
            <person name="Kang W.H."/>
            <person name="Huh J.H."/>
            <person name="Kang B.C."/>
            <person name="Yang T.J."/>
            <person name="Lee Y.H."/>
            <person name="Bennetzen J.L."/>
            <person name="Choi D."/>
        </authorList>
    </citation>
    <scope>NUCLEOTIDE SEQUENCE [LARGE SCALE GENOMIC DNA]</scope>
    <source>
        <strain evidence="8">cv. CM334</strain>
    </source>
</reference>
<evidence type="ECO:0000256" key="4">
    <source>
        <dbReference type="ARBA" id="ARBA00023163"/>
    </source>
</evidence>
<dbReference type="PANTHER" id="PTHR31140:SF81">
    <property type="entry name" value="B3 DOMAIN-CONTAINING TRANSCRIPTION FACTOR ABI3"/>
    <property type="match status" value="1"/>
</dbReference>
<protein>
    <submittedName>
        <fullName evidence="7">Uncharacterized protein</fullName>
    </submittedName>
</protein>
<dbReference type="Gene3D" id="2.40.330.10">
    <property type="entry name" value="DNA-binding pseudobarrel domain"/>
    <property type="match status" value="1"/>
</dbReference>
<evidence type="ECO:0000313" key="8">
    <source>
        <dbReference type="Proteomes" id="UP000222542"/>
    </source>
</evidence>
<keyword evidence="8" id="KW-1185">Reference proteome</keyword>
<sequence>MSQANNSGNWVCWPSPPMLMVPQSLPLERPVVQPPQSHQKNGSTDKKQAIKTEKNLKFLLQKMRKQSDVNNLGRIVLLKREVERHLPHLETRDGISIVKSLLNFKILKIFFMLGRIDPGHAPLEESTSTWPCRSASSSAIRGVVKSRCIWKPRTHWISCSLIAPPIPPFPGYAKAKPSILSFSFAVEVVIISAKPNSPKVVGEEDVPIEVQNGGSAVKKESNPASPVDSPTDAHITMFPALEDIFPGSEGSSWALLVIFGEENLAPQAGGMSVESPSQAGVESFVPQLTLMKTQAPFILRGGDSVPVEHVKLLFFSTTTPNKIFLDLFVAIMDFAGELNILHDMSGNTTEG</sequence>
<feature type="region of interest" description="Disordered" evidence="6">
    <location>
        <begin position="29"/>
        <end position="48"/>
    </location>
</feature>
<dbReference type="GO" id="GO:0005634">
    <property type="term" value="C:nucleus"/>
    <property type="evidence" value="ECO:0007669"/>
    <property type="project" value="UniProtKB-SubCell"/>
</dbReference>
<evidence type="ECO:0000313" key="7">
    <source>
        <dbReference type="EMBL" id="PHT83767.1"/>
    </source>
</evidence>
<dbReference type="EMBL" id="AYRZ02000004">
    <property type="protein sequence ID" value="PHT83767.1"/>
    <property type="molecule type" value="Genomic_DNA"/>
</dbReference>
<dbReference type="InterPro" id="IPR044800">
    <property type="entry name" value="LEC2-like"/>
</dbReference>
<dbReference type="STRING" id="4072.A0A2G2ZP62"/>
<keyword evidence="3" id="KW-0238">DNA-binding</keyword>
<dbReference type="AlphaFoldDB" id="A0A2G2ZP62"/>
<organism evidence="7 8">
    <name type="scientific">Capsicum annuum</name>
    <name type="common">Capsicum pepper</name>
    <dbReference type="NCBI Taxonomy" id="4072"/>
    <lineage>
        <taxon>Eukaryota</taxon>
        <taxon>Viridiplantae</taxon>
        <taxon>Streptophyta</taxon>
        <taxon>Embryophyta</taxon>
        <taxon>Tracheophyta</taxon>
        <taxon>Spermatophyta</taxon>
        <taxon>Magnoliopsida</taxon>
        <taxon>eudicotyledons</taxon>
        <taxon>Gunneridae</taxon>
        <taxon>Pentapetalae</taxon>
        <taxon>asterids</taxon>
        <taxon>lamiids</taxon>
        <taxon>Solanales</taxon>
        <taxon>Solanaceae</taxon>
        <taxon>Solanoideae</taxon>
        <taxon>Capsiceae</taxon>
        <taxon>Capsicum</taxon>
    </lineage>
</organism>
<keyword evidence="5" id="KW-0539">Nucleus</keyword>
<proteinExistence type="predicted"/>
<comment type="caution">
    <text evidence="7">The sequence shown here is derived from an EMBL/GenBank/DDBJ whole genome shotgun (WGS) entry which is preliminary data.</text>
</comment>
<comment type="subcellular location">
    <subcellularLocation>
        <location evidence="1">Nucleus</location>
    </subcellularLocation>
</comment>
<evidence type="ECO:0000256" key="3">
    <source>
        <dbReference type="ARBA" id="ARBA00023125"/>
    </source>
</evidence>
<reference evidence="7 8" key="1">
    <citation type="journal article" date="2014" name="Nat. Genet.">
        <title>Genome sequence of the hot pepper provides insights into the evolution of pungency in Capsicum species.</title>
        <authorList>
            <person name="Kim S."/>
            <person name="Park M."/>
            <person name="Yeom S.I."/>
            <person name="Kim Y.M."/>
            <person name="Lee J.M."/>
            <person name="Lee H.A."/>
            <person name="Seo E."/>
            <person name="Choi J."/>
            <person name="Cheong K."/>
            <person name="Kim K.T."/>
            <person name="Jung K."/>
            <person name="Lee G.W."/>
            <person name="Oh S.K."/>
            <person name="Bae C."/>
            <person name="Kim S.B."/>
            <person name="Lee H.Y."/>
            <person name="Kim S.Y."/>
            <person name="Kim M.S."/>
            <person name="Kang B.C."/>
            <person name="Jo Y.D."/>
            <person name="Yang H.B."/>
            <person name="Jeong H.J."/>
            <person name="Kang W.H."/>
            <person name="Kwon J.K."/>
            <person name="Shin C."/>
            <person name="Lim J.Y."/>
            <person name="Park J.H."/>
            <person name="Huh J.H."/>
            <person name="Kim J.S."/>
            <person name="Kim B.D."/>
            <person name="Cohen O."/>
            <person name="Paran I."/>
            <person name="Suh M.C."/>
            <person name="Lee S.B."/>
            <person name="Kim Y.K."/>
            <person name="Shin Y."/>
            <person name="Noh S.J."/>
            <person name="Park J."/>
            <person name="Seo Y.S."/>
            <person name="Kwon S.Y."/>
            <person name="Kim H.A."/>
            <person name="Park J.M."/>
            <person name="Kim H.J."/>
            <person name="Choi S.B."/>
            <person name="Bosland P.W."/>
            <person name="Reeves G."/>
            <person name="Jo S.H."/>
            <person name="Lee B.W."/>
            <person name="Cho H.T."/>
            <person name="Choi H.S."/>
            <person name="Lee M.S."/>
            <person name="Yu Y."/>
            <person name="Do Choi Y."/>
            <person name="Park B.S."/>
            <person name="van Deynze A."/>
            <person name="Ashrafi H."/>
            <person name="Hill T."/>
            <person name="Kim W.T."/>
            <person name="Pai H.S."/>
            <person name="Ahn H.K."/>
            <person name="Yeam I."/>
            <person name="Giovannoni J.J."/>
            <person name="Rose J.K."/>
            <person name="Sorensen I."/>
            <person name="Lee S.J."/>
            <person name="Kim R.W."/>
            <person name="Choi I.Y."/>
            <person name="Choi B.S."/>
            <person name="Lim J.S."/>
            <person name="Lee Y.H."/>
            <person name="Choi D."/>
        </authorList>
    </citation>
    <scope>NUCLEOTIDE SEQUENCE [LARGE SCALE GENOMIC DNA]</scope>
    <source>
        <strain evidence="8">cv. CM334</strain>
    </source>
</reference>
<dbReference type="Proteomes" id="UP000222542">
    <property type="component" value="Unassembled WGS sequence"/>
</dbReference>
<dbReference type="PANTHER" id="PTHR31140">
    <property type="entry name" value="B3 DOMAIN-CONTAINING TRANSCRIPTION FACTOR ABI3"/>
    <property type="match status" value="1"/>
</dbReference>
<dbReference type="InterPro" id="IPR015300">
    <property type="entry name" value="DNA-bd_pseudobarrel_sf"/>
</dbReference>
<keyword evidence="4" id="KW-0804">Transcription</keyword>
<name>A0A2G2ZP62_CAPAN</name>
<dbReference type="GO" id="GO:0003677">
    <property type="term" value="F:DNA binding"/>
    <property type="evidence" value="ECO:0007669"/>
    <property type="project" value="UniProtKB-KW"/>
</dbReference>
<keyword evidence="2" id="KW-0805">Transcription regulation</keyword>
<evidence type="ECO:0000256" key="1">
    <source>
        <dbReference type="ARBA" id="ARBA00004123"/>
    </source>
</evidence>
<dbReference type="GO" id="GO:0003700">
    <property type="term" value="F:DNA-binding transcription factor activity"/>
    <property type="evidence" value="ECO:0007669"/>
    <property type="project" value="InterPro"/>
</dbReference>
<gene>
    <name evidence="7" type="ORF">T459_12210</name>
</gene>
<dbReference type="Gramene" id="PHT83767">
    <property type="protein sequence ID" value="PHT83767"/>
    <property type="gene ID" value="T459_12210"/>
</dbReference>